<evidence type="ECO:0000313" key="2">
    <source>
        <dbReference type="Proteomes" id="UP000828390"/>
    </source>
</evidence>
<proteinExistence type="predicted"/>
<protein>
    <submittedName>
        <fullName evidence="1">Uncharacterized protein</fullName>
    </submittedName>
</protein>
<gene>
    <name evidence="1" type="ORF">DPMN_121007</name>
</gene>
<sequence>MSRLTIRSKRSLEVALRVSSLRMRRNAFGMSATPLRSATTVPPSFLLITISRNHASPPERIIMPILGCQTGIRLGPSIAKVDLRGNLPHGNHTEQVMAFLVVTSKMCSVVNPRSSANIAATSPTSAAAGAPKISDGVY</sequence>
<reference evidence="1" key="2">
    <citation type="submission" date="2020-11" db="EMBL/GenBank/DDBJ databases">
        <authorList>
            <person name="McCartney M.A."/>
            <person name="Auch B."/>
            <person name="Kono T."/>
            <person name="Mallez S."/>
            <person name="Becker A."/>
            <person name="Gohl D.M."/>
            <person name="Silverstein K.A.T."/>
            <person name="Koren S."/>
            <person name="Bechman K.B."/>
            <person name="Herman A."/>
            <person name="Abrahante J.E."/>
            <person name="Garbe J."/>
        </authorList>
    </citation>
    <scope>NUCLEOTIDE SEQUENCE</scope>
    <source>
        <strain evidence="1">Duluth1</strain>
        <tissue evidence="1">Whole animal</tissue>
    </source>
</reference>
<name>A0A9D4JSQ1_DREPO</name>
<keyword evidence="2" id="KW-1185">Reference proteome</keyword>
<evidence type="ECO:0000313" key="1">
    <source>
        <dbReference type="EMBL" id="KAH3819273.1"/>
    </source>
</evidence>
<reference evidence="1" key="1">
    <citation type="journal article" date="2019" name="bioRxiv">
        <title>The Genome of the Zebra Mussel, Dreissena polymorpha: A Resource for Invasive Species Research.</title>
        <authorList>
            <person name="McCartney M.A."/>
            <person name="Auch B."/>
            <person name="Kono T."/>
            <person name="Mallez S."/>
            <person name="Zhang Y."/>
            <person name="Obille A."/>
            <person name="Becker A."/>
            <person name="Abrahante J.E."/>
            <person name="Garbe J."/>
            <person name="Badalamenti J.P."/>
            <person name="Herman A."/>
            <person name="Mangelson H."/>
            <person name="Liachko I."/>
            <person name="Sullivan S."/>
            <person name="Sone E.D."/>
            <person name="Koren S."/>
            <person name="Silverstein K.A.T."/>
            <person name="Beckman K.B."/>
            <person name="Gohl D.M."/>
        </authorList>
    </citation>
    <scope>NUCLEOTIDE SEQUENCE</scope>
    <source>
        <strain evidence="1">Duluth1</strain>
        <tissue evidence="1">Whole animal</tissue>
    </source>
</reference>
<comment type="caution">
    <text evidence="1">The sequence shown here is derived from an EMBL/GenBank/DDBJ whole genome shotgun (WGS) entry which is preliminary data.</text>
</comment>
<dbReference type="EMBL" id="JAIWYP010000005">
    <property type="protein sequence ID" value="KAH3819273.1"/>
    <property type="molecule type" value="Genomic_DNA"/>
</dbReference>
<dbReference type="AlphaFoldDB" id="A0A9D4JSQ1"/>
<dbReference type="Proteomes" id="UP000828390">
    <property type="component" value="Unassembled WGS sequence"/>
</dbReference>
<accession>A0A9D4JSQ1</accession>
<organism evidence="1 2">
    <name type="scientific">Dreissena polymorpha</name>
    <name type="common">Zebra mussel</name>
    <name type="synonym">Mytilus polymorpha</name>
    <dbReference type="NCBI Taxonomy" id="45954"/>
    <lineage>
        <taxon>Eukaryota</taxon>
        <taxon>Metazoa</taxon>
        <taxon>Spiralia</taxon>
        <taxon>Lophotrochozoa</taxon>
        <taxon>Mollusca</taxon>
        <taxon>Bivalvia</taxon>
        <taxon>Autobranchia</taxon>
        <taxon>Heteroconchia</taxon>
        <taxon>Euheterodonta</taxon>
        <taxon>Imparidentia</taxon>
        <taxon>Neoheterodontei</taxon>
        <taxon>Myida</taxon>
        <taxon>Dreissenoidea</taxon>
        <taxon>Dreissenidae</taxon>
        <taxon>Dreissena</taxon>
    </lineage>
</organism>